<evidence type="ECO:0000256" key="6">
    <source>
        <dbReference type="ARBA" id="ARBA00013152"/>
    </source>
</evidence>
<evidence type="ECO:0000256" key="18">
    <source>
        <dbReference type="RuleBase" id="RU004996"/>
    </source>
</evidence>
<dbReference type="SUPFAM" id="SSF52518">
    <property type="entry name" value="Thiamin diphosphate-binding fold (THDP-binding)"/>
    <property type="match status" value="2"/>
</dbReference>
<comment type="cofactor">
    <cofactor evidence="18">
        <name>Mg(2+)</name>
        <dbReference type="ChEBI" id="CHEBI:18420"/>
    </cofactor>
    <cofactor evidence="18">
        <name>Ca(2+)</name>
        <dbReference type="ChEBI" id="CHEBI:29108"/>
    </cofactor>
    <cofactor evidence="18">
        <name>Mn(2+)</name>
        <dbReference type="ChEBI" id="CHEBI:29035"/>
    </cofactor>
    <cofactor evidence="18">
        <name>Co(2+)</name>
        <dbReference type="ChEBI" id="CHEBI:48828"/>
    </cofactor>
    <text evidence="18">Binds 1 Mg(2+) ion per subunit. Can also utilize other divalent metal cations, such as Ca(2+), Mn(2+) and Co(2+).</text>
</comment>
<dbReference type="GO" id="GO:0006098">
    <property type="term" value="P:pentose-phosphate shunt"/>
    <property type="evidence" value="ECO:0007669"/>
    <property type="project" value="TreeGrafter"/>
</dbReference>
<reference evidence="21" key="2">
    <citation type="submission" date="2024-10" db="UniProtKB">
        <authorList>
            <consortium name="EnsemblProtists"/>
        </authorList>
    </citation>
    <scope>IDENTIFICATION</scope>
</reference>
<evidence type="ECO:0000256" key="7">
    <source>
        <dbReference type="ARBA" id="ARBA00022679"/>
    </source>
</evidence>
<evidence type="ECO:0000256" key="9">
    <source>
        <dbReference type="ARBA" id="ARBA00022837"/>
    </source>
</evidence>
<dbReference type="PaxDb" id="2903-EOD09974"/>
<keyword evidence="22" id="KW-1185">Reference proteome</keyword>
<dbReference type="Pfam" id="PF00456">
    <property type="entry name" value="Transketolase_N"/>
    <property type="match status" value="1"/>
</dbReference>
<keyword evidence="19" id="KW-0732">Signal</keyword>
<feature type="binding site" evidence="16">
    <location>
        <position position="227"/>
    </location>
    <ligand>
        <name>Mg(2+)</name>
        <dbReference type="ChEBI" id="CHEBI:18420"/>
    </ligand>
</feature>
<feature type="binding site" evidence="14">
    <location>
        <position position="421"/>
    </location>
    <ligand>
        <name>substrate</name>
    </ligand>
</feature>
<dbReference type="GO" id="GO:0005829">
    <property type="term" value="C:cytosol"/>
    <property type="evidence" value="ECO:0007669"/>
    <property type="project" value="TreeGrafter"/>
</dbReference>
<keyword evidence="7 18" id="KW-0808">Transferase</keyword>
<dbReference type="Gene3D" id="3.40.50.920">
    <property type="match status" value="1"/>
</dbReference>
<comment type="cofactor">
    <cofactor evidence="1">
        <name>Ca(2+)</name>
        <dbReference type="ChEBI" id="CHEBI:29108"/>
    </cofactor>
</comment>
<dbReference type="eggNOG" id="KOG0523">
    <property type="taxonomic scope" value="Eukaryota"/>
</dbReference>
<sequence length="694" mass="73729">MLVAAFAGSLSLSIGASAAPRSRSAVNMQVAAEAQVAQPVALAKAADEARGLAIDSISKAHSGHMGLPLGCAEVGAVLWGQEMSYNPDDPTWLNRDRFILSAGHGSMFLYSWLHIAGYDLPKEEVSNFRVKDSKTPGHPEWQGMHPHTPGIESTTGPLGQGIGNGVGMAAAAKQAAATLNTADHTIIDHHVVVLCGDGCLQEGVANEAVAFAGHEKLDNLILMYDSNGVTLDKMAEHTQSEDVSMRFEAQGWEVLEVDGHDMDAITKAYRYAKDSDNGKPTLIVCKTIIGKGIDEIAGTCAAHGEAGVQYQDSGREALGLPADEKWYVSPDTYDYFKSHKAELVAKYDEWQETFKAWKAANADKAAMLEKPAPSAEELMAKMGGFEVGSGVATRNAGAEVLQPIAQEMPFYLSGSADLHGSNKNYMKGVGDFSKNNYAGRNFYYGIREHGMGAILNGMAFYGLHTVSGSTFLVFSGYMMGSVRVAALSGLPVSYIWTHDSIGVGEDGPTHQPVEVVAGLRAMPNLDVMRPGDAEETAAAYASSVTRPDGPTALILSRQNLAVIDTCSAEEKRAGTLKGGYVAKKEEGELEGILIGVGSELELAINAAKELGKGWRVVSMPCVEAFERQSAEYIESVLPKAMKAKTTAAEAGYTAAWYKYADKVLGVDSFGLSAPGDEVFEAKGLTVPALVALAK</sequence>
<feature type="binding site" evidence="15">
    <location>
        <position position="227"/>
    </location>
    <ligand>
        <name>thiamine diphosphate</name>
        <dbReference type="ChEBI" id="CHEBI:58937"/>
    </ligand>
</feature>
<reference evidence="22" key="1">
    <citation type="journal article" date="2013" name="Nature">
        <title>Pan genome of the phytoplankton Emiliania underpins its global distribution.</title>
        <authorList>
            <person name="Read B.A."/>
            <person name="Kegel J."/>
            <person name="Klute M.J."/>
            <person name="Kuo A."/>
            <person name="Lefebvre S.C."/>
            <person name="Maumus F."/>
            <person name="Mayer C."/>
            <person name="Miller J."/>
            <person name="Monier A."/>
            <person name="Salamov A."/>
            <person name="Young J."/>
            <person name="Aguilar M."/>
            <person name="Claverie J.M."/>
            <person name="Frickenhaus S."/>
            <person name="Gonzalez K."/>
            <person name="Herman E.K."/>
            <person name="Lin Y.C."/>
            <person name="Napier J."/>
            <person name="Ogata H."/>
            <person name="Sarno A.F."/>
            <person name="Shmutz J."/>
            <person name="Schroeder D."/>
            <person name="de Vargas C."/>
            <person name="Verret F."/>
            <person name="von Dassow P."/>
            <person name="Valentin K."/>
            <person name="Van de Peer Y."/>
            <person name="Wheeler G."/>
            <person name="Dacks J.B."/>
            <person name="Delwiche C.F."/>
            <person name="Dyhrman S.T."/>
            <person name="Glockner G."/>
            <person name="John U."/>
            <person name="Richards T."/>
            <person name="Worden A.Z."/>
            <person name="Zhang X."/>
            <person name="Grigoriev I.V."/>
            <person name="Allen A.E."/>
            <person name="Bidle K."/>
            <person name="Borodovsky M."/>
            <person name="Bowler C."/>
            <person name="Brownlee C."/>
            <person name="Cock J.M."/>
            <person name="Elias M."/>
            <person name="Gladyshev V.N."/>
            <person name="Groth M."/>
            <person name="Guda C."/>
            <person name="Hadaegh A."/>
            <person name="Iglesias-Rodriguez M.D."/>
            <person name="Jenkins J."/>
            <person name="Jones B.M."/>
            <person name="Lawson T."/>
            <person name="Leese F."/>
            <person name="Lindquist E."/>
            <person name="Lobanov A."/>
            <person name="Lomsadze A."/>
            <person name="Malik S.B."/>
            <person name="Marsh M.E."/>
            <person name="Mackinder L."/>
            <person name="Mock T."/>
            <person name="Mueller-Roeber B."/>
            <person name="Pagarete A."/>
            <person name="Parker M."/>
            <person name="Probert I."/>
            <person name="Quesneville H."/>
            <person name="Raines C."/>
            <person name="Rensing S.A."/>
            <person name="Riano-Pachon D.M."/>
            <person name="Richier S."/>
            <person name="Rokitta S."/>
            <person name="Shiraiwa Y."/>
            <person name="Soanes D.M."/>
            <person name="van der Giezen M."/>
            <person name="Wahlund T.M."/>
            <person name="Williams B."/>
            <person name="Wilson W."/>
            <person name="Wolfe G."/>
            <person name="Wurch L.L."/>
        </authorList>
    </citation>
    <scope>NUCLEOTIDE SEQUENCE</scope>
</reference>
<keyword evidence="10 16" id="KW-0460">Magnesium</keyword>
<evidence type="ECO:0000256" key="17">
    <source>
        <dbReference type="PIRSR" id="PIRSR605478-5"/>
    </source>
</evidence>
<dbReference type="Pfam" id="PF22613">
    <property type="entry name" value="Transketolase_C_1"/>
    <property type="match status" value="1"/>
</dbReference>
<proteinExistence type="inferred from homology"/>
<evidence type="ECO:0000256" key="2">
    <source>
        <dbReference type="ARBA" id="ARBA00001936"/>
    </source>
</evidence>
<comment type="cofactor">
    <cofactor evidence="3">
        <name>Co(2+)</name>
        <dbReference type="ChEBI" id="CHEBI:48828"/>
    </cofactor>
</comment>
<comment type="similarity">
    <text evidence="4 18">Belongs to the transketolase family.</text>
</comment>
<evidence type="ECO:0000313" key="22">
    <source>
        <dbReference type="Proteomes" id="UP000013827"/>
    </source>
</evidence>
<keyword evidence="11 15" id="KW-0786">Thiamine pyrophosphate</keyword>
<evidence type="ECO:0000259" key="20">
    <source>
        <dbReference type="SMART" id="SM00861"/>
    </source>
</evidence>
<feature type="binding site" evidence="15">
    <location>
        <position position="303"/>
    </location>
    <ligand>
        <name>thiamine diphosphate</name>
        <dbReference type="ChEBI" id="CHEBI:58937"/>
    </ligand>
</feature>
<feature type="binding site" evidence="14">
    <location>
        <position position="557"/>
    </location>
    <ligand>
        <name>substrate</name>
    </ligand>
</feature>
<feature type="chain" id="PRO_5044291051" description="Transketolase" evidence="19">
    <location>
        <begin position="19"/>
        <end position="694"/>
    </location>
</feature>
<feature type="binding site" evidence="15">
    <location>
        <position position="198"/>
    </location>
    <ligand>
        <name>thiamine diphosphate</name>
        <dbReference type="ChEBI" id="CHEBI:58937"/>
    </ligand>
</feature>
<feature type="binding site" evidence="14">
    <location>
        <position position="510"/>
    </location>
    <ligand>
        <name>substrate</name>
    </ligand>
</feature>
<accession>A0A0D3IFD9</accession>
<evidence type="ECO:0000256" key="8">
    <source>
        <dbReference type="ARBA" id="ARBA00022723"/>
    </source>
</evidence>
<comment type="function">
    <text evidence="18">Catalyzes the transfer of a two-carbon ketol group from a ketose donor to an aldose acceptor, via a covalent intermediate with the cofactor thiamine pyrophosphate.</text>
</comment>
<feature type="signal peptide" evidence="19">
    <location>
        <begin position="1"/>
        <end position="18"/>
    </location>
</feature>
<dbReference type="GO" id="GO:0004802">
    <property type="term" value="F:transketolase activity"/>
    <property type="evidence" value="ECO:0007669"/>
    <property type="project" value="UniProtKB-EC"/>
</dbReference>
<feature type="active site" description="Proton donor" evidence="13">
    <location>
        <position position="448"/>
    </location>
</feature>
<protein>
    <recommendedName>
        <fullName evidence="6 18">Transketolase</fullName>
        <ecNumber evidence="6 18">2.2.1.1</ecNumber>
    </recommendedName>
</protein>
<dbReference type="PROSITE" id="PS00801">
    <property type="entry name" value="TRANSKETOLASE_1"/>
    <property type="match status" value="1"/>
</dbReference>
<dbReference type="InterPro" id="IPR005475">
    <property type="entry name" value="Transketolase-like_Pyr-bd"/>
</dbReference>
<dbReference type="InterPro" id="IPR049557">
    <property type="entry name" value="Transketolase_CS"/>
</dbReference>
<dbReference type="SUPFAM" id="SSF52922">
    <property type="entry name" value="TK C-terminal domain-like"/>
    <property type="match status" value="1"/>
</dbReference>
<dbReference type="EnsemblProtists" id="EOD09974">
    <property type="protein sequence ID" value="EOD09974"/>
    <property type="gene ID" value="EMIHUDRAFT_437959"/>
</dbReference>
<dbReference type="GeneID" id="17256210"/>
<keyword evidence="9 18" id="KW-0106">Calcium</keyword>
<dbReference type="GO" id="GO:0046872">
    <property type="term" value="F:metal ion binding"/>
    <property type="evidence" value="ECO:0007669"/>
    <property type="project" value="UniProtKB-KW"/>
</dbReference>
<dbReference type="EC" id="2.2.1.1" evidence="6 18"/>
<feature type="binding site" evidence="14">
    <location>
        <position position="394"/>
    </location>
    <ligand>
        <name>substrate</name>
    </ligand>
</feature>
<dbReference type="InterPro" id="IPR005474">
    <property type="entry name" value="Transketolase_N"/>
</dbReference>
<feature type="binding site" evidence="16">
    <location>
        <position position="197"/>
    </location>
    <ligand>
        <name>Mg(2+)</name>
        <dbReference type="ChEBI" id="CHEBI:18420"/>
    </ligand>
</feature>
<dbReference type="OMA" id="EWTTGNL"/>
<dbReference type="AlphaFoldDB" id="A0A0D3IFD9"/>
<dbReference type="InterPro" id="IPR055152">
    <property type="entry name" value="Transketolase-like_C_2"/>
</dbReference>
<feature type="domain" description="Transketolase-like pyrimidine-binding" evidence="20">
    <location>
        <begin position="391"/>
        <end position="562"/>
    </location>
</feature>
<comment type="catalytic activity">
    <reaction evidence="12 18">
        <text>D-sedoheptulose 7-phosphate + D-glyceraldehyde 3-phosphate = aldehydo-D-ribose 5-phosphate + D-xylulose 5-phosphate</text>
        <dbReference type="Rhea" id="RHEA:10508"/>
        <dbReference type="ChEBI" id="CHEBI:57483"/>
        <dbReference type="ChEBI" id="CHEBI:57737"/>
        <dbReference type="ChEBI" id="CHEBI:58273"/>
        <dbReference type="ChEBI" id="CHEBI:59776"/>
        <dbReference type="EC" id="2.2.1.1"/>
    </reaction>
</comment>
<dbReference type="FunFam" id="3.40.50.970:FF:000004">
    <property type="entry name" value="Transketolase"/>
    <property type="match status" value="1"/>
</dbReference>
<feature type="binding site" evidence="16">
    <location>
        <position position="229"/>
    </location>
    <ligand>
        <name>Mg(2+)</name>
        <dbReference type="ChEBI" id="CHEBI:18420"/>
    </ligand>
</feature>
<evidence type="ECO:0000256" key="12">
    <source>
        <dbReference type="ARBA" id="ARBA00049473"/>
    </source>
</evidence>
<dbReference type="InterPro" id="IPR033247">
    <property type="entry name" value="Transketolase_fam"/>
</dbReference>
<evidence type="ECO:0000256" key="5">
    <source>
        <dbReference type="ARBA" id="ARBA00011738"/>
    </source>
</evidence>
<dbReference type="PANTHER" id="PTHR43522">
    <property type="entry name" value="TRANSKETOLASE"/>
    <property type="match status" value="1"/>
</dbReference>
<dbReference type="Proteomes" id="UP000013827">
    <property type="component" value="Unassembled WGS sequence"/>
</dbReference>
<dbReference type="CDD" id="cd07033">
    <property type="entry name" value="TPP_PYR_DXS_TK_like"/>
    <property type="match status" value="1"/>
</dbReference>
<dbReference type="HOGENOM" id="CLU_009227_0_0_1"/>
<feature type="binding site" evidence="15">
    <location>
        <position position="474"/>
    </location>
    <ligand>
        <name>thiamine diphosphate</name>
        <dbReference type="ChEBI" id="CHEBI:58937"/>
    </ligand>
</feature>
<feature type="site" description="Important for catalytic activity" evidence="17">
    <location>
        <position position="303"/>
    </location>
</feature>
<evidence type="ECO:0000256" key="19">
    <source>
        <dbReference type="SAM" id="SignalP"/>
    </source>
</evidence>
<dbReference type="InterPro" id="IPR029061">
    <property type="entry name" value="THDP-binding"/>
</dbReference>
<name>A0A0D3IFD9_EMIH1</name>
<dbReference type="NCBIfam" id="TIGR00232">
    <property type="entry name" value="tktlase_bact"/>
    <property type="match status" value="1"/>
</dbReference>
<evidence type="ECO:0000256" key="10">
    <source>
        <dbReference type="ARBA" id="ARBA00022842"/>
    </source>
</evidence>
<evidence type="ECO:0000256" key="16">
    <source>
        <dbReference type="PIRSR" id="PIRSR605478-4"/>
    </source>
</evidence>
<feature type="binding site" evidence="14">
    <location>
        <position position="506"/>
    </location>
    <ligand>
        <name>substrate</name>
    </ligand>
</feature>
<dbReference type="STRING" id="2903.R1DMT8"/>
<dbReference type="Gene3D" id="3.40.50.970">
    <property type="match status" value="2"/>
</dbReference>
<dbReference type="PROSITE" id="PS00802">
    <property type="entry name" value="TRANSKETOLASE_2"/>
    <property type="match status" value="1"/>
</dbReference>
<dbReference type="InterPro" id="IPR009014">
    <property type="entry name" value="Transketo_C/PFOR_II"/>
</dbReference>
<dbReference type="SMART" id="SM00861">
    <property type="entry name" value="Transket_pyr"/>
    <property type="match status" value="1"/>
</dbReference>
<dbReference type="FunFam" id="3.40.50.970:FF:000045">
    <property type="entry name" value="Transketolase"/>
    <property type="match status" value="1"/>
</dbReference>
<organism evidence="21 22">
    <name type="scientific">Emiliania huxleyi (strain CCMP1516)</name>
    <dbReference type="NCBI Taxonomy" id="280463"/>
    <lineage>
        <taxon>Eukaryota</taxon>
        <taxon>Haptista</taxon>
        <taxon>Haptophyta</taxon>
        <taxon>Prymnesiophyceae</taxon>
        <taxon>Isochrysidales</taxon>
        <taxon>Noelaerhabdaceae</taxon>
        <taxon>Emiliania</taxon>
    </lineage>
</organism>
<dbReference type="KEGG" id="ehx:EMIHUDRAFT_437959"/>
<evidence type="ECO:0000256" key="3">
    <source>
        <dbReference type="ARBA" id="ARBA00001941"/>
    </source>
</evidence>
<dbReference type="PANTHER" id="PTHR43522:SF10">
    <property type="entry name" value="TRANSKETOLASE"/>
    <property type="match status" value="1"/>
</dbReference>
<dbReference type="RefSeq" id="XP_005762403.1">
    <property type="nucleotide sequence ID" value="XM_005762346.1"/>
</dbReference>
<evidence type="ECO:0000256" key="14">
    <source>
        <dbReference type="PIRSR" id="PIRSR605478-2"/>
    </source>
</evidence>
<dbReference type="CDD" id="cd02012">
    <property type="entry name" value="TPP_TK"/>
    <property type="match status" value="1"/>
</dbReference>
<evidence type="ECO:0000313" key="21">
    <source>
        <dbReference type="EnsemblProtists" id="EOD09974"/>
    </source>
</evidence>
<evidence type="ECO:0000256" key="4">
    <source>
        <dbReference type="ARBA" id="ARBA00007131"/>
    </source>
</evidence>
<feature type="binding site" evidence="14">
    <location>
        <position position="303"/>
    </location>
    <ligand>
        <name>substrate</name>
    </ligand>
</feature>
<feature type="binding site" evidence="14">
    <location>
        <position position="498"/>
    </location>
    <ligand>
        <name>substrate</name>
    </ligand>
</feature>
<feature type="binding site" evidence="15">
    <location>
        <begin position="156"/>
        <end position="158"/>
    </location>
    <ligand>
        <name>thiamine diphosphate</name>
        <dbReference type="ChEBI" id="CHEBI:58937"/>
    </ligand>
</feature>
<dbReference type="InterPro" id="IPR005478">
    <property type="entry name" value="Transketolase_bac-like"/>
</dbReference>
<comment type="cofactor">
    <cofactor evidence="2">
        <name>Mn(2+)</name>
        <dbReference type="ChEBI" id="CHEBI:29035"/>
    </cofactor>
</comment>
<evidence type="ECO:0000256" key="1">
    <source>
        <dbReference type="ARBA" id="ARBA00001913"/>
    </source>
</evidence>
<comment type="subunit">
    <text evidence="5 18">Homodimer.</text>
</comment>
<feature type="binding site" evidence="15">
    <location>
        <position position="104"/>
    </location>
    <ligand>
        <name>thiamine diphosphate</name>
        <dbReference type="ChEBI" id="CHEBI:58937"/>
    </ligand>
</feature>
<evidence type="ECO:0000256" key="13">
    <source>
        <dbReference type="PIRSR" id="PIRSR605478-1"/>
    </source>
</evidence>
<comment type="cofactor">
    <cofactor evidence="15">
        <name>thiamine diphosphate</name>
        <dbReference type="ChEBI" id="CHEBI:58937"/>
    </cofactor>
    <text evidence="15">Binds 1 thiamine pyrophosphate per subunit. During the reaction, the substrate forms a covalent intermediate with the cofactor.</text>
</comment>
<feature type="binding site" evidence="14">
    <location>
        <position position="64"/>
    </location>
    <ligand>
        <name>substrate</name>
    </ligand>
</feature>
<feature type="site" description="Important for catalytic activity" evidence="17">
    <location>
        <position position="64"/>
    </location>
</feature>
<evidence type="ECO:0000256" key="11">
    <source>
        <dbReference type="ARBA" id="ARBA00023052"/>
    </source>
</evidence>
<evidence type="ECO:0000256" key="15">
    <source>
        <dbReference type="PIRSR" id="PIRSR605478-3"/>
    </source>
</evidence>
<dbReference type="InterPro" id="IPR020826">
    <property type="entry name" value="Transketolase_BS"/>
</dbReference>
<dbReference type="Pfam" id="PF02779">
    <property type="entry name" value="Transket_pyr"/>
    <property type="match status" value="1"/>
</dbReference>
<keyword evidence="8 16" id="KW-0479">Metal-binding</keyword>
<comment type="cofactor">
    <cofactor evidence="16">
        <name>Mg(2+)</name>
        <dbReference type="ChEBI" id="CHEBI:18420"/>
    </cofactor>
    <text evidence="16">Binds 1 Mg(2+) ion per subunit. Can also utilize other divalent metal cations, such as Ca(2+), Mn(2+) and Co(2+).</text>
</comment>